<evidence type="ECO:0000313" key="1">
    <source>
        <dbReference type="EnsemblMetazoa" id="MESCA008265-PA"/>
    </source>
</evidence>
<accession>T1GWT5</accession>
<organism evidence="1 2">
    <name type="scientific">Megaselia scalaris</name>
    <name type="common">Humpbacked fly</name>
    <name type="synonym">Phora scalaris</name>
    <dbReference type="NCBI Taxonomy" id="36166"/>
    <lineage>
        <taxon>Eukaryota</taxon>
        <taxon>Metazoa</taxon>
        <taxon>Ecdysozoa</taxon>
        <taxon>Arthropoda</taxon>
        <taxon>Hexapoda</taxon>
        <taxon>Insecta</taxon>
        <taxon>Pterygota</taxon>
        <taxon>Neoptera</taxon>
        <taxon>Endopterygota</taxon>
        <taxon>Diptera</taxon>
        <taxon>Brachycera</taxon>
        <taxon>Muscomorpha</taxon>
        <taxon>Platypezoidea</taxon>
        <taxon>Phoridae</taxon>
        <taxon>Megaseliini</taxon>
        <taxon>Megaselia</taxon>
    </lineage>
</organism>
<dbReference type="Proteomes" id="UP000015102">
    <property type="component" value="Unassembled WGS sequence"/>
</dbReference>
<name>T1GWT5_MEGSC</name>
<keyword evidence="2" id="KW-1185">Reference proteome</keyword>
<sequence>MLDSMPIELHLKQLACLCASRLILRKHLRQVFKRGIEAYQRLGKNDYLPQFLLFSVYKGQRRNRAFPGSDIYIEKLVLEIQSKILIFKQNTVLKAAELLISEKIEDKDISIYLDSQAAITAIGSNHI</sequence>
<dbReference type="EnsemblMetazoa" id="MESCA008265-RA">
    <property type="protein sequence ID" value="MESCA008265-PA"/>
    <property type="gene ID" value="MESCA008265"/>
</dbReference>
<reference evidence="2" key="1">
    <citation type="submission" date="2013-02" db="EMBL/GenBank/DDBJ databases">
        <authorList>
            <person name="Hughes D."/>
        </authorList>
    </citation>
    <scope>NUCLEOTIDE SEQUENCE</scope>
    <source>
        <strain>Durham</strain>
        <strain evidence="2">NC isolate 2 -- Noor lab</strain>
    </source>
</reference>
<dbReference type="EMBL" id="CAQQ02131596">
    <property type="status" value="NOT_ANNOTATED_CDS"/>
    <property type="molecule type" value="Genomic_DNA"/>
</dbReference>
<dbReference type="AlphaFoldDB" id="T1GWT5"/>
<reference evidence="1" key="2">
    <citation type="submission" date="2015-06" db="UniProtKB">
        <authorList>
            <consortium name="EnsemblMetazoa"/>
        </authorList>
    </citation>
    <scope>IDENTIFICATION</scope>
</reference>
<proteinExistence type="predicted"/>
<evidence type="ECO:0000313" key="2">
    <source>
        <dbReference type="Proteomes" id="UP000015102"/>
    </source>
</evidence>
<dbReference type="EMBL" id="CAQQ02131595">
    <property type="status" value="NOT_ANNOTATED_CDS"/>
    <property type="molecule type" value="Genomic_DNA"/>
</dbReference>
<dbReference type="HOGENOM" id="CLU_1973019_0_0_1"/>
<protein>
    <submittedName>
        <fullName evidence="1">Uncharacterized protein</fullName>
    </submittedName>
</protein>